<dbReference type="Gene3D" id="1.10.287.70">
    <property type="match status" value="1"/>
</dbReference>
<feature type="domain" description="Ion transport" evidence="15">
    <location>
        <begin position="634"/>
        <end position="879"/>
    </location>
</feature>
<evidence type="ECO:0000256" key="13">
    <source>
        <dbReference type="SAM" id="MobiDB-lite"/>
    </source>
</evidence>
<evidence type="ECO:0000313" key="16">
    <source>
        <dbReference type="EMBL" id="VEU40414.1"/>
    </source>
</evidence>
<keyword evidence="17" id="KW-1185">Reference proteome</keyword>
<keyword evidence="8 14" id="KW-1133">Transmembrane helix</keyword>
<dbReference type="PROSITE" id="PS50088">
    <property type="entry name" value="ANK_REPEAT"/>
    <property type="match status" value="1"/>
</dbReference>
<evidence type="ECO:0000256" key="7">
    <source>
        <dbReference type="ARBA" id="ARBA00022837"/>
    </source>
</evidence>
<keyword evidence="12" id="KW-0040">ANK repeat</keyword>
<dbReference type="EMBL" id="CAACVS010000280">
    <property type="protein sequence ID" value="VEU40414.1"/>
    <property type="molecule type" value="Genomic_DNA"/>
</dbReference>
<evidence type="ECO:0000256" key="2">
    <source>
        <dbReference type="ARBA" id="ARBA00022448"/>
    </source>
</evidence>
<protein>
    <recommendedName>
        <fullName evidence="15">Ion transport domain-containing protein</fullName>
    </recommendedName>
</protein>
<evidence type="ECO:0000256" key="3">
    <source>
        <dbReference type="ARBA" id="ARBA00022475"/>
    </source>
</evidence>
<feature type="transmembrane region" description="Helical" evidence="14">
    <location>
        <begin position="734"/>
        <end position="757"/>
    </location>
</feature>
<sequence length="1095" mass="121565">MADRKHPARNDEADDPPPSRGRGLDRGLNQSLRVLDNRYVDEDDIEREYDRGQSGSNGVRYHQSGAGYNGGSEYSNGNGNGNNIHHSDHYHYYHNDPNDPENSFNSSGYISTIDLEGHPSAYNPPDQDCESRSFYTKSAMDDDGSQGLDYGDGEYDYEYDDEDDDNNDDWGSRSRSRSRLSDSSHRYRHDDPRFRLFSLLDLHCPSTAYDGDAGHSGNDWEPIREWFRGLLPGDGGTPGGSTAAAGSENDRILRAAVLEGRGRSGQTVLHVACERSVPPDVLEAILSVAERAVAEDEDRARREQRRGSGSTEGGRSRSTNPLRRHPATCPTLESWLPLHYACNYPNDYAVVRRLVEAYPAAKTHADLKGRTPLHFAMREENMNRPQVVALLSSAAGIADDNGILPLHYACLYGATEDFLRILTDAYPQGVAARDRFDRVPLHYSLSNAGRPNAPAAVRLLLGLDPGLVNIPGIARTLSGSDAVRRYADQGSGGGRKKAHGGNRPSSEPAGAASDASAFSSASVEECLRRFLAAKPRPTADFFTALQSLPEALREKAVLMREVQELLNQKIGQRFPTALLLADLYLQVVVVVVYTMAVRDSIEGRFRGYGGDGDGDAAAPYVAPYVAPWTYLAGLYIGLVYFLVREIVQIIGLVSLKASWIWVYEPGTWLNVAYIFYIGVWTVFMTTGWCERDVFRTGAALSFALIWLKFLSYLRKILIDFSVFSGGVFHVLRRLLAFLMCLTIILIAFSRMFFALFYETEYCASVEVSGSGSGSQGFGSGDLSLSGNSSSSDFFALVDEEAFTRDLICEANDRVLPWCNSWDSFLAVYTMLLGEVDETVFDDNPTALALFVVFMLLVVILLANVLIAIVTDSYKVIRDKRAAIVFWTNRLDFIAQMDAIASIPWRSRFRRILGLRKEAGEEGVNGGAPGYGDQTLARTHRGRGSLGKDLWNDVLELFDHDSWTEDGPFSLDFILCAFLRAAALVLVPLWILAGALVVGLLWPPQIREKLFVSAVTLHSSETEKEETQRKTQIERVRREVGLLREDLLRESARHRTQIIQMKSAIAERKLETTNTLAAIKKNVVLALELFEMGQEE</sequence>
<keyword evidence="2" id="KW-0813">Transport</keyword>
<dbReference type="PANTHER" id="PTHR10582:SF2">
    <property type="entry name" value="INACTIVE"/>
    <property type="match status" value="1"/>
</dbReference>
<evidence type="ECO:0000313" key="17">
    <source>
        <dbReference type="Proteomes" id="UP000291116"/>
    </source>
</evidence>
<proteinExistence type="predicted"/>
<evidence type="ECO:0000256" key="6">
    <source>
        <dbReference type="ARBA" id="ARBA00022737"/>
    </source>
</evidence>
<dbReference type="GO" id="GO:0098703">
    <property type="term" value="P:calcium ion import across plasma membrane"/>
    <property type="evidence" value="ECO:0007669"/>
    <property type="project" value="TreeGrafter"/>
</dbReference>
<keyword evidence="7" id="KW-0106">Calcium</keyword>
<dbReference type="Proteomes" id="UP000291116">
    <property type="component" value="Unassembled WGS sequence"/>
</dbReference>
<accession>A0A448ZEE9</accession>
<feature type="compositionally biased region" description="Acidic residues" evidence="13">
    <location>
        <begin position="151"/>
        <end position="168"/>
    </location>
</feature>
<dbReference type="GO" id="GO:0005216">
    <property type="term" value="F:monoatomic ion channel activity"/>
    <property type="evidence" value="ECO:0007669"/>
    <property type="project" value="InterPro"/>
</dbReference>
<feature type="transmembrane region" description="Helical" evidence="14">
    <location>
        <begin position="976"/>
        <end position="1001"/>
    </location>
</feature>
<evidence type="ECO:0000256" key="5">
    <source>
        <dbReference type="ARBA" id="ARBA00022692"/>
    </source>
</evidence>
<evidence type="ECO:0000259" key="15">
    <source>
        <dbReference type="Pfam" id="PF00520"/>
    </source>
</evidence>
<dbReference type="GO" id="GO:0005886">
    <property type="term" value="C:plasma membrane"/>
    <property type="evidence" value="ECO:0007669"/>
    <property type="project" value="UniProtKB-SubCell"/>
</dbReference>
<dbReference type="PANTHER" id="PTHR10582">
    <property type="entry name" value="TRANSIENT RECEPTOR POTENTIAL ION CHANNEL PROTEIN"/>
    <property type="match status" value="1"/>
</dbReference>
<keyword evidence="4" id="KW-0109">Calcium transport</keyword>
<keyword evidence="5 14" id="KW-0812">Transmembrane</keyword>
<feature type="compositionally biased region" description="Basic and acidic residues" evidence="13">
    <location>
        <begin position="85"/>
        <end position="97"/>
    </location>
</feature>
<keyword evidence="6" id="KW-0677">Repeat</keyword>
<dbReference type="Pfam" id="PF00520">
    <property type="entry name" value="Ion_trans"/>
    <property type="match status" value="1"/>
</dbReference>
<dbReference type="Gene3D" id="1.25.40.20">
    <property type="entry name" value="Ankyrin repeat-containing domain"/>
    <property type="match status" value="1"/>
</dbReference>
<feature type="region of interest" description="Disordered" evidence="13">
    <location>
        <begin position="485"/>
        <end position="513"/>
    </location>
</feature>
<comment type="subcellular location">
    <subcellularLocation>
        <location evidence="1">Cell membrane</location>
        <topology evidence="1">Multi-pass membrane protein</topology>
    </subcellularLocation>
</comment>
<feature type="repeat" description="ANK" evidence="12">
    <location>
        <begin position="368"/>
        <end position="402"/>
    </location>
</feature>
<evidence type="ECO:0000256" key="11">
    <source>
        <dbReference type="ARBA" id="ARBA00023303"/>
    </source>
</evidence>
<keyword evidence="9" id="KW-0406">Ion transport</keyword>
<evidence type="ECO:0000256" key="1">
    <source>
        <dbReference type="ARBA" id="ARBA00004651"/>
    </source>
</evidence>
<feature type="compositionally biased region" description="Polar residues" evidence="13">
    <location>
        <begin position="100"/>
        <end position="110"/>
    </location>
</feature>
<dbReference type="InterPro" id="IPR036770">
    <property type="entry name" value="Ankyrin_rpt-contain_sf"/>
</dbReference>
<dbReference type="InterPro" id="IPR002110">
    <property type="entry name" value="Ankyrin_rpt"/>
</dbReference>
<evidence type="ECO:0000256" key="10">
    <source>
        <dbReference type="ARBA" id="ARBA00023136"/>
    </source>
</evidence>
<keyword evidence="3" id="KW-1003">Cell membrane</keyword>
<feature type="compositionally biased region" description="Low complexity" evidence="13">
    <location>
        <begin position="71"/>
        <end position="84"/>
    </location>
</feature>
<dbReference type="AlphaFoldDB" id="A0A448ZEE9"/>
<dbReference type="OrthoDB" id="39446at2759"/>
<gene>
    <name evidence="16" type="ORF">PSNMU_V1.4_AUG-EV-PASAV3_0073120</name>
</gene>
<feature type="transmembrane region" description="Helical" evidence="14">
    <location>
        <begin position="846"/>
        <end position="870"/>
    </location>
</feature>
<dbReference type="InterPro" id="IPR005821">
    <property type="entry name" value="Ion_trans_dom"/>
</dbReference>
<feature type="compositionally biased region" description="Basic and acidic residues" evidence="13">
    <location>
        <begin position="1"/>
        <end position="11"/>
    </location>
</feature>
<dbReference type="SMART" id="SM00248">
    <property type="entry name" value="ANK"/>
    <property type="match status" value="5"/>
</dbReference>
<reference evidence="16 17" key="1">
    <citation type="submission" date="2019-01" db="EMBL/GenBank/DDBJ databases">
        <authorList>
            <person name="Ferrante I. M."/>
        </authorList>
    </citation>
    <scope>NUCLEOTIDE SEQUENCE [LARGE SCALE GENOMIC DNA]</scope>
    <source>
        <strain evidence="16 17">B856</strain>
    </source>
</reference>
<evidence type="ECO:0000256" key="14">
    <source>
        <dbReference type="SAM" id="Phobius"/>
    </source>
</evidence>
<evidence type="ECO:0000256" key="12">
    <source>
        <dbReference type="PROSITE-ProRule" id="PRU00023"/>
    </source>
</evidence>
<dbReference type="InterPro" id="IPR024862">
    <property type="entry name" value="TRPV"/>
</dbReference>
<feature type="region of interest" description="Disordered" evidence="13">
    <location>
        <begin position="1"/>
        <end position="186"/>
    </location>
</feature>
<organism evidence="16 17">
    <name type="scientific">Pseudo-nitzschia multistriata</name>
    <dbReference type="NCBI Taxonomy" id="183589"/>
    <lineage>
        <taxon>Eukaryota</taxon>
        <taxon>Sar</taxon>
        <taxon>Stramenopiles</taxon>
        <taxon>Ochrophyta</taxon>
        <taxon>Bacillariophyta</taxon>
        <taxon>Bacillariophyceae</taxon>
        <taxon>Bacillariophycidae</taxon>
        <taxon>Bacillariales</taxon>
        <taxon>Bacillariaceae</taxon>
        <taxon>Pseudo-nitzschia</taxon>
    </lineage>
</organism>
<keyword evidence="11" id="KW-0407">Ion channel</keyword>
<feature type="region of interest" description="Disordered" evidence="13">
    <location>
        <begin position="293"/>
        <end position="326"/>
    </location>
</feature>
<dbReference type="SUPFAM" id="SSF48403">
    <property type="entry name" value="Ankyrin repeat"/>
    <property type="match status" value="1"/>
</dbReference>
<evidence type="ECO:0000256" key="4">
    <source>
        <dbReference type="ARBA" id="ARBA00022568"/>
    </source>
</evidence>
<name>A0A448ZEE9_9STRA</name>
<feature type="transmembrane region" description="Helical" evidence="14">
    <location>
        <begin position="694"/>
        <end position="713"/>
    </location>
</feature>
<feature type="transmembrane region" description="Helical" evidence="14">
    <location>
        <begin position="667"/>
        <end position="688"/>
    </location>
</feature>
<feature type="transmembrane region" description="Helical" evidence="14">
    <location>
        <begin position="577"/>
        <end position="596"/>
    </location>
</feature>
<evidence type="ECO:0000256" key="9">
    <source>
        <dbReference type="ARBA" id="ARBA00023065"/>
    </source>
</evidence>
<evidence type="ECO:0000256" key="8">
    <source>
        <dbReference type="ARBA" id="ARBA00022989"/>
    </source>
</evidence>
<keyword evidence="10 14" id="KW-0472">Membrane</keyword>